<dbReference type="EMBL" id="MNCJ02000331">
    <property type="protein sequence ID" value="KAF5761535.1"/>
    <property type="molecule type" value="Genomic_DNA"/>
</dbReference>
<keyword evidence="2" id="KW-1185">Reference proteome</keyword>
<proteinExistence type="predicted"/>
<name>A0A9K3DTW6_HELAN</name>
<dbReference type="AlphaFoldDB" id="A0A9K3DTW6"/>
<accession>A0A9K3DTW6</accession>
<evidence type="ECO:0000313" key="1">
    <source>
        <dbReference type="EMBL" id="KAF5761535.1"/>
    </source>
</evidence>
<protein>
    <submittedName>
        <fullName evidence="1">Uncharacterized protein</fullName>
    </submittedName>
</protein>
<reference evidence="1" key="1">
    <citation type="journal article" date="2017" name="Nature">
        <title>The sunflower genome provides insights into oil metabolism, flowering and Asterid evolution.</title>
        <authorList>
            <person name="Badouin H."/>
            <person name="Gouzy J."/>
            <person name="Grassa C.J."/>
            <person name="Murat F."/>
            <person name="Staton S.E."/>
            <person name="Cottret L."/>
            <person name="Lelandais-Briere C."/>
            <person name="Owens G.L."/>
            <person name="Carrere S."/>
            <person name="Mayjonade B."/>
            <person name="Legrand L."/>
            <person name="Gill N."/>
            <person name="Kane N.C."/>
            <person name="Bowers J.E."/>
            <person name="Hubner S."/>
            <person name="Bellec A."/>
            <person name="Berard A."/>
            <person name="Berges H."/>
            <person name="Blanchet N."/>
            <person name="Boniface M.C."/>
            <person name="Brunel D."/>
            <person name="Catrice O."/>
            <person name="Chaidir N."/>
            <person name="Claudel C."/>
            <person name="Donnadieu C."/>
            <person name="Faraut T."/>
            <person name="Fievet G."/>
            <person name="Helmstetter N."/>
            <person name="King M."/>
            <person name="Knapp S.J."/>
            <person name="Lai Z."/>
            <person name="Le Paslier M.C."/>
            <person name="Lippi Y."/>
            <person name="Lorenzon L."/>
            <person name="Mandel J.R."/>
            <person name="Marage G."/>
            <person name="Marchand G."/>
            <person name="Marquand E."/>
            <person name="Bret-Mestries E."/>
            <person name="Morien E."/>
            <person name="Nambeesan S."/>
            <person name="Nguyen T."/>
            <person name="Pegot-Espagnet P."/>
            <person name="Pouilly N."/>
            <person name="Raftis F."/>
            <person name="Sallet E."/>
            <person name="Schiex T."/>
            <person name="Thomas J."/>
            <person name="Vandecasteele C."/>
            <person name="Vares D."/>
            <person name="Vear F."/>
            <person name="Vautrin S."/>
            <person name="Crespi M."/>
            <person name="Mangin B."/>
            <person name="Burke J.M."/>
            <person name="Salse J."/>
            <person name="Munos S."/>
            <person name="Vincourt P."/>
            <person name="Rieseberg L.H."/>
            <person name="Langlade N.B."/>
        </authorList>
    </citation>
    <scope>NUCLEOTIDE SEQUENCE</scope>
    <source>
        <tissue evidence="1">Leaves</tissue>
    </source>
</reference>
<sequence>MFKKIGYRISEISENFRNHYPNPNPKIRIIRISDIRKFGYPNFRIIRIRIIG</sequence>
<organism evidence="1 2">
    <name type="scientific">Helianthus annuus</name>
    <name type="common">Common sunflower</name>
    <dbReference type="NCBI Taxonomy" id="4232"/>
    <lineage>
        <taxon>Eukaryota</taxon>
        <taxon>Viridiplantae</taxon>
        <taxon>Streptophyta</taxon>
        <taxon>Embryophyta</taxon>
        <taxon>Tracheophyta</taxon>
        <taxon>Spermatophyta</taxon>
        <taxon>Magnoliopsida</taxon>
        <taxon>eudicotyledons</taxon>
        <taxon>Gunneridae</taxon>
        <taxon>Pentapetalae</taxon>
        <taxon>asterids</taxon>
        <taxon>campanulids</taxon>
        <taxon>Asterales</taxon>
        <taxon>Asteraceae</taxon>
        <taxon>Asteroideae</taxon>
        <taxon>Heliantheae alliance</taxon>
        <taxon>Heliantheae</taxon>
        <taxon>Helianthus</taxon>
    </lineage>
</organism>
<dbReference type="Gramene" id="mRNA:HanXRQr2_Chr16g0766261">
    <property type="protein sequence ID" value="CDS:HanXRQr2_Chr16g0766261.1"/>
    <property type="gene ID" value="HanXRQr2_Chr16g0766261"/>
</dbReference>
<dbReference type="Proteomes" id="UP000215914">
    <property type="component" value="Unassembled WGS sequence"/>
</dbReference>
<reference evidence="1" key="2">
    <citation type="submission" date="2020-06" db="EMBL/GenBank/DDBJ databases">
        <title>Helianthus annuus Genome sequencing and assembly Release 2.</title>
        <authorList>
            <person name="Gouzy J."/>
            <person name="Langlade N."/>
            <person name="Munos S."/>
        </authorList>
    </citation>
    <scope>NUCLEOTIDE SEQUENCE</scope>
    <source>
        <tissue evidence="1">Leaves</tissue>
    </source>
</reference>
<gene>
    <name evidence="1" type="ORF">HanXRQr2_Chr16g0766261</name>
</gene>
<evidence type="ECO:0000313" key="2">
    <source>
        <dbReference type="Proteomes" id="UP000215914"/>
    </source>
</evidence>
<comment type="caution">
    <text evidence="1">The sequence shown here is derived from an EMBL/GenBank/DDBJ whole genome shotgun (WGS) entry which is preliminary data.</text>
</comment>